<accession>A0ABU6YQL2</accession>
<reference evidence="1 2" key="1">
    <citation type="journal article" date="2023" name="Plants (Basel)">
        <title>Bridging the Gap: Combining Genomics and Transcriptomics Approaches to Understand Stylosanthes scabra, an Orphan Legume from the Brazilian Caatinga.</title>
        <authorList>
            <person name="Ferreira-Neto J.R.C."/>
            <person name="da Silva M.D."/>
            <person name="Binneck E."/>
            <person name="de Melo N.F."/>
            <person name="da Silva R.H."/>
            <person name="de Melo A.L.T.M."/>
            <person name="Pandolfi V."/>
            <person name="Bustamante F.O."/>
            <person name="Brasileiro-Vidal A.C."/>
            <person name="Benko-Iseppon A.M."/>
        </authorList>
    </citation>
    <scope>NUCLEOTIDE SEQUENCE [LARGE SCALE GENOMIC DNA]</scope>
    <source>
        <tissue evidence="1">Leaves</tissue>
    </source>
</reference>
<name>A0ABU6YQL2_9FABA</name>
<sequence length="160" mass="18146">MPKLSRPWTHSNATVPTLELTQLLELRSTPNFALLLLSLNTIVFSAHSSRCCRRVAVLSSSEFISVAIGGNRFACRSRRRLHFLFFRRLTLTPSASLPLLGSVCVTLVLRPRRLILPQFMQVLSEPKNALSKQYKKLFSMNNVKGDVVESELQDEEQEMT</sequence>
<keyword evidence="2" id="KW-1185">Reference proteome</keyword>
<gene>
    <name evidence="1" type="ORF">PIB30_075838</name>
</gene>
<dbReference type="Proteomes" id="UP001341840">
    <property type="component" value="Unassembled WGS sequence"/>
</dbReference>
<dbReference type="Gene3D" id="1.10.8.60">
    <property type="match status" value="1"/>
</dbReference>
<evidence type="ECO:0000313" key="2">
    <source>
        <dbReference type="Proteomes" id="UP001341840"/>
    </source>
</evidence>
<proteinExistence type="predicted"/>
<evidence type="ECO:0000313" key="1">
    <source>
        <dbReference type="EMBL" id="MED6211655.1"/>
    </source>
</evidence>
<comment type="caution">
    <text evidence="1">The sequence shown here is derived from an EMBL/GenBank/DDBJ whole genome shotgun (WGS) entry which is preliminary data.</text>
</comment>
<protein>
    <submittedName>
        <fullName evidence="1">Uncharacterized protein</fullName>
    </submittedName>
</protein>
<dbReference type="EMBL" id="JASCZI010242633">
    <property type="protein sequence ID" value="MED6211655.1"/>
    <property type="molecule type" value="Genomic_DNA"/>
</dbReference>
<organism evidence="1 2">
    <name type="scientific">Stylosanthes scabra</name>
    <dbReference type="NCBI Taxonomy" id="79078"/>
    <lineage>
        <taxon>Eukaryota</taxon>
        <taxon>Viridiplantae</taxon>
        <taxon>Streptophyta</taxon>
        <taxon>Embryophyta</taxon>
        <taxon>Tracheophyta</taxon>
        <taxon>Spermatophyta</taxon>
        <taxon>Magnoliopsida</taxon>
        <taxon>eudicotyledons</taxon>
        <taxon>Gunneridae</taxon>
        <taxon>Pentapetalae</taxon>
        <taxon>rosids</taxon>
        <taxon>fabids</taxon>
        <taxon>Fabales</taxon>
        <taxon>Fabaceae</taxon>
        <taxon>Papilionoideae</taxon>
        <taxon>50 kb inversion clade</taxon>
        <taxon>dalbergioids sensu lato</taxon>
        <taxon>Dalbergieae</taxon>
        <taxon>Pterocarpus clade</taxon>
        <taxon>Stylosanthes</taxon>
    </lineage>
</organism>